<evidence type="ECO:0000256" key="5">
    <source>
        <dbReference type="ARBA" id="ARBA00022840"/>
    </source>
</evidence>
<evidence type="ECO:0000256" key="4">
    <source>
        <dbReference type="ARBA" id="ARBA00022777"/>
    </source>
</evidence>
<feature type="domain" description="Protein kinase" evidence="6">
    <location>
        <begin position="1"/>
        <end position="177"/>
    </location>
</feature>
<dbReference type="PANTHER" id="PTHR27002">
    <property type="entry name" value="RECEPTOR-LIKE SERINE/THREONINE-PROTEIN KINASE SD1-8"/>
    <property type="match status" value="1"/>
</dbReference>
<keyword evidence="2" id="KW-0808">Transferase</keyword>
<dbReference type="Proteomes" id="UP001567538">
    <property type="component" value="Unassembled WGS sequence"/>
</dbReference>
<keyword evidence="1" id="KW-0723">Serine/threonine-protein kinase</keyword>
<evidence type="ECO:0000256" key="1">
    <source>
        <dbReference type="ARBA" id="ARBA00022527"/>
    </source>
</evidence>
<keyword evidence="5" id="KW-0067">ATP-binding</keyword>
<comment type="caution">
    <text evidence="7">The sequence shown here is derived from an EMBL/GenBank/DDBJ whole genome shotgun (WGS) entry which is preliminary data.</text>
</comment>
<evidence type="ECO:0000313" key="7">
    <source>
        <dbReference type="EMBL" id="KAL1569234.1"/>
    </source>
</evidence>
<gene>
    <name evidence="7" type="ORF">AAHA92_00737</name>
</gene>
<dbReference type="GO" id="GO:0005524">
    <property type="term" value="F:ATP binding"/>
    <property type="evidence" value="ECO:0007669"/>
    <property type="project" value="UniProtKB-KW"/>
</dbReference>
<reference evidence="7 8" key="1">
    <citation type="submission" date="2024-06" db="EMBL/GenBank/DDBJ databases">
        <title>A chromosome level genome sequence of Diviner's sage (Salvia divinorum).</title>
        <authorList>
            <person name="Ford S.A."/>
            <person name="Ro D.-K."/>
            <person name="Ness R.W."/>
            <person name="Phillips M.A."/>
        </authorList>
    </citation>
    <scope>NUCLEOTIDE SEQUENCE [LARGE SCALE GENOMIC DNA]</scope>
    <source>
        <strain evidence="7">SAF-2024a</strain>
        <tissue evidence="7">Leaf</tissue>
    </source>
</reference>
<dbReference type="InterPro" id="IPR011009">
    <property type="entry name" value="Kinase-like_dom_sf"/>
</dbReference>
<dbReference type="PANTHER" id="PTHR27002:SF925">
    <property type="entry name" value="RECEPTOR-LIKE SERINE_THREONINE-PROTEIN KINASE"/>
    <property type="match status" value="1"/>
</dbReference>
<dbReference type="AlphaFoldDB" id="A0ABD1IND8"/>
<dbReference type="InterPro" id="IPR001245">
    <property type="entry name" value="Ser-Thr/Tyr_kinase_cat_dom"/>
</dbReference>
<evidence type="ECO:0000259" key="6">
    <source>
        <dbReference type="PROSITE" id="PS50011"/>
    </source>
</evidence>
<evidence type="ECO:0000256" key="2">
    <source>
        <dbReference type="ARBA" id="ARBA00022679"/>
    </source>
</evidence>
<dbReference type="PROSITE" id="PS50011">
    <property type="entry name" value="PROTEIN_KINASE_DOM"/>
    <property type="match status" value="1"/>
</dbReference>
<name>A0ABD1IND8_SALDI</name>
<dbReference type="SUPFAM" id="SSF56112">
    <property type="entry name" value="Protein kinase-like (PK-like)"/>
    <property type="match status" value="1"/>
</dbReference>
<keyword evidence="8" id="KW-1185">Reference proteome</keyword>
<dbReference type="Gene3D" id="1.10.510.10">
    <property type="entry name" value="Transferase(Phosphotransferase) domain 1"/>
    <property type="match status" value="1"/>
</dbReference>
<sequence length="183" mass="19651">MNPKISGFGLARIFGGTNSGGYTNRVVGTFGYISPEYALEGLFSTKSDVYSFGVLVLEIISGRKNTGFYKTDFLHLLGHIINNIAWDLWISGRGVELVDGKVGSGAASTALGYINVGLLCVKENPNDIPNMSSVVSMLSSEIATLTPPKKPAFSTTNLLSSYSSQPKSYPSEHHLTISEIVPR</sequence>
<organism evidence="7 8">
    <name type="scientific">Salvia divinorum</name>
    <name type="common">Maria pastora</name>
    <name type="synonym">Diviner's sage</name>
    <dbReference type="NCBI Taxonomy" id="28513"/>
    <lineage>
        <taxon>Eukaryota</taxon>
        <taxon>Viridiplantae</taxon>
        <taxon>Streptophyta</taxon>
        <taxon>Embryophyta</taxon>
        <taxon>Tracheophyta</taxon>
        <taxon>Spermatophyta</taxon>
        <taxon>Magnoliopsida</taxon>
        <taxon>eudicotyledons</taxon>
        <taxon>Gunneridae</taxon>
        <taxon>Pentapetalae</taxon>
        <taxon>asterids</taxon>
        <taxon>lamiids</taxon>
        <taxon>Lamiales</taxon>
        <taxon>Lamiaceae</taxon>
        <taxon>Nepetoideae</taxon>
        <taxon>Mentheae</taxon>
        <taxon>Salviinae</taxon>
        <taxon>Salvia</taxon>
        <taxon>Salvia subgen. Calosphace</taxon>
    </lineage>
</organism>
<proteinExistence type="predicted"/>
<keyword evidence="4" id="KW-0418">Kinase</keyword>
<evidence type="ECO:0000256" key="3">
    <source>
        <dbReference type="ARBA" id="ARBA00022741"/>
    </source>
</evidence>
<dbReference type="Pfam" id="PF07714">
    <property type="entry name" value="PK_Tyr_Ser-Thr"/>
    <property type="match status" value="1"/>
</dbReference>
<evidence type="ECO:0000313" key="8">
    <source>
        <dbReference type="Proteomes" id="UP001567538"/>
    </source>
</evidence>
<dbReference type="InterPro" id="IPR000719">
    <property type="entry name" value="Prot_kinase_dom"/>
</dbReference>
<keyword evidence="3" id="KW-0547">Nucleotide-binding</keyword>
<protein>
    <submittedName>
        <fullName evidence="7">G-type lectin S-receptor-like serine/threonine-protein kinase</fullName>
    </submittedName>
</protein>
<accession>A0ABD1IND8</accession>
<dbReference type="EMBL" id="JBEAFC010000001">
    <property type="protein sequence ID" value="KAL1569234.1"/>
    <property type="molecule type" value="Genomic_DNA"/>
</dbReference>
<dbReference type="GO" id="GO:0004674">
    <property type="term" value="F:protein serine/threonine kinase activity"/>
    <property type="evidence" value="ECO:0007669"/>
    <property type="project" value="UniProtKB-KW"/>
</dbReference>